<dbReference type="PANTHER" id="PTHR30353">
    <property type="entry name" value="INNER MEMBRANE PROTEIN DEDA-RELATED"/>
    <property type="match status" value="1"/>
</dbReference>
<dbReference type="PANTHER" id="PTHR30353:SF0">
    <property type="entry name" value="TRANSMEMBRANE PROTEIN"/>
    <property type="match status" value="1"/>
</dbReference>
<evidence type="ECO:0000256" key="3">
    <source>
        <dbReference type="ARBA" id="ARBA00022475"/>
    </source>
</evidence>
<dbReference type="Proteomes" id="UP001500631">
    <property type="component" value="Unassembled WGS sequence"/>
</dbReference>
<dbReference type="NCBIfam" id="NF008102">
    <property type="entry name" value="PRK10847.1"/>
    <property type="match status" value="1"/>
</dbReference>
<comment type="caution">
    <text evidence="9">The sequence shown here is derived from an EMBL/GenBank/DDBJ whole genome shotgun (WGS) entry which is preliminary data.</text>
</comment>
<keyword evidence="6 7" id="KW-0472">Membrane</keyword>
<sequence>MTEIFMQFIDLFLNLDKYLEIAVQQYGIWIYIILIIIIFCETGLVITPILPGDSLLFAAGALAAMGLLNIYLLFFTLLIAAILGDALNYQIGHYVGLKVFKQDAKIFKLKYLEKTHNFYEKYGSKTIVIARFVPIVRTFAPFVAGASKMTYKTFATYNIFGAFLWMFLMLGAGYIFGTIPWIKNNFSIIVLGIIFISILPMIYEIGKAWLEHRKKNQ</sequence>
<comment type="subcellular location">
    <subcellularLocation>
        <location evidence="1 7">Cell membrane</location>
        <topology evidence="1 7">Multi-pass membrane protein</topology>
    </subcellularLocation>
</comment>
<feature type="transmembrane region" description="Helical" evidence="7">
    <location>
        <begin position="56"/>
        <end position="83"/>
    </location>
</feature>
<keyword evidence="3 7" id="KW-1003">Cell membrane</keyword>
<evidence type="ECO:0000313" key="10">
    <source>
        <dbReference type="Proteomes" id="UP001500631"/>
    </source>
</evidence>
<evidence type="ECO:0000256" key="6">
    <source>
        <dbReference type="ARBA" id="ARBA00023136"/>
    </source>
</evidence>
<keyword evidence="10" id="KW-1185">Reference proteome</keyword>
<feature type="transmembrane region" description="Helical" evidence="7">
    <location>
        <begin position="188"/>
        <end position="206"/>
    </location>
</feature>
<organism evidence="9 10">
    <name type="scientific">Wohlfahrtiimonas larvae</name>
    <dbReference type="NCBI Taxonomy" id="1157986"/>
    <lineage>
        <taxon>Bacteria</taxon>
        <taxon>Pseudomonadati</taxon>
        <taxon>Pseudomonadota</taxon>
        <taxon>Gammaproteobacteria</taxon>
        <taxon>Cardiobacteriales</taxon>
        <taxon>Ignatzschineriaceae</taxon>
        <taxon>Wohlfahrtiimonas</taxon>
    </lineage>
</organism>
<comment type="similarity">
    <text evidence="2 7">Belongs to the DedA family.</text>
</comment>
<reference evidence="10" key="1">
    <citation type="journal article" date="2019" name="Int. J. Syst. Evol. Microbiol.">
        <title>The Global Catalogue of Microorganisms (GCM) 10K type strain sequencing project: providing services to taxonomists for standard genome sequencing and annotation.</title>
        <authorList>
            <consortium name="The Broad Institute Genomics Platform"/>
            <consortium name="The Broad Institute Genome Sequencing Center for Infectious Disease"/>
            <person name="Wu L."/>
            <person name="Ma J."/>
        </authorList>
    </citation>
    <scope>NUCLEOTIDE SEQUENCE [LARGE SCALE GENOMIC DNA]</scope>
    <source>
        <strain evidence="10">JCM 18424</strain>
    </source>
</reference>
<evidence type="ECO:0000256" key="7">
    <source>
        <dbReference type="RuleBase" id="RU367016"/>
    </source>
</evidence>
<accession>A0ABP9MZF4</accession>
<dbReference type="RefSeq" id="WP_077926533.1">
    <property type="nucleotide sequence ID" value="NZ_BAABKE010000007.1"/>
</dbReference>
<keyword evidence="5 7" id="KW-1133">Transmembrane helix</keyword>
<feature type="domain" description="VTT" evidence="8">
    <location>
        <begin position="50"/>
        <end position="174"/>
    </location>
</feature>
<feature type="transmembrane region" description="Helical" evidence="7">
    <location>
        <begin position="28"/>
        <end position="50"/>
    </location>
</feature>
<evidence type="ECO:0000256" key="5">
    <source>
        <dbReference type="ARBA" id="ARBA00022989"/>
    </source>
</evidence>
<evidence type="ECO:0000259" key="8">
    <source>
        <dbReference type="Pfam" id="PF09335"/>
    </source>
</evidence>
<dbReference type="EMBL" id="BAABKE010000007">
    <property type="protein sequence ID" value="GAA5102474.1"/>
    <property type="molecule type" value="Genomic_DNA"/>
</dbReference>
<dbReference type="InterPro" id="IPR058127">
    <property type="entry name" value="DedA"/>
</dbReference>
<keyword evidence="4 7" id="KW-0812">Transmembrane</keyword>
<evidence type="ECO:0000256" key="2">
    <source>
        <dbReference type="ARBA" id="ARBA00010792"/>
    </source>
</evidence>
<dbReference type="Pfam" id="PF09335">
    <property type="entry name" value="VTT_dom"/>
    <property type="match status" value="1"/>
</dbReference>
<feature type="transmembrane region" description="Helical" evidence="7">
    <location>
        <begin position="157"/>
        <end position="182"/>
    </location>
</feature>
<name>A0ABP9MZF4_9GAMM</name>
<proteinExistence type="inferred from homology"/>
<gene>
    <name evidence="9" type="ORF">GCM10023338_19760</name>
</gene>
<evidence type="ECO:0000256" key="4">
    <source>
        <dbReference type="ARBA" id="ARBA00022692"/>
    </source>
</evidence>
<evidence type="ECO:0000256" key="1">
    <source>
        <dbReference type="ARBA" id="ARBA00004651"/>
    </source>
</evidence>
<protein>
    <submittedName>
        <fullName evidence="9">DedA family protein</fullName>
    </submittedName>
</protein>
<dbReference type="InterPro" id="IPR032818">
    <property type="entry name" value="DedA-like"/>
</dbReference>
<dbReference type="InterPro" id="IPR032816">
    <property type="entry name" value="VTT_dom"/>
</dbReference>
<evidence type="ECO:0000313" key="9">
    <source>
        <dbReference type="EMBL" id="GAA5102474.1"/>
    </source>
</evidence>